<dbReference type="HOGENOM" id="CLU_1061334_0_0_12"/>
<keyword evidence="5" id="KW-1185">Reference proteome</keyword>
<keyword evidence="1" id="KW-0732">Signal</keyword>
<dbReference type="AlphaFoldDB" id="G0GB09"/>
<organism evidence="4 5">
    <name type="scientific">Winmispira thermophila (strain ATCC 700085 / DSM 6578 / Z-1203)</name>
    <name type="common">Spirochaeta thermophila</name>
    <dbReference type="NCBI Taxonomy" id="869211"/>
    <lineage>
        <taxon>Bacteria</taxon>
        <taxon>Pseudomonadati</taxon>
        <taxon>Spirochaetota</taxon>
        <taxon>Spirochaetia</taxon>
        <taxon>Winmispirales</taxon>
        <taxon>Winmispiraceae</taxon>
        <taxon>Winmispira</taxon>
    </lineage>
</organism>
<evidence type="ECO:0000259" key="3">
    <source>
        <dbReference type="SMART" id="SM00560"/>
    </source>
</evidence>
<evidence type="ECO:0000313" key="4">
    <source>
        <dbReference type="EMBL" id="AEJ61033.1"/>
    </source>
</evidence>
<evidence type="ECO:0000313" key="5">
    <source>
        <dbReference type="Proteomes" id="UP000007254"/>
    </source>
</evidence>
<sequence>MKGVMKSAFIPVIATMILACGEPTIGREEVEASQDNPVTTTPLDLTNSTAVVVLQFENTLEDDSGNSNDATIGGSSPSSYSFITGYRNTSLYLENPDNTLGYVYLTLPDNLVGKSFTISYWAKVITWNTSWGAIAHMIFKDSGGTWEGFVSHGSNSDTSFYARNRSDLANDWGDIFTTLPSAGEWFHVTETMDSSGVATLYINGEEQGTYDTAYEDFTAATVSIMFGQDTWQAQGAILDDVVIYDRALSASEVSDLYAGILP</sequence>
<evidence type="ECO:0000256" key="1">
    <source>
        <dbReference type="ARBA" id="ARBA00022729"/>
    </source>
</evidence>
<dbReference type="KEGG" id="stq:Spith_0756"/>
<reference evidence="4 5" key="1">
    <citation type="submission" date="2011-06" db="EMBL/GenBank/DDBJ databases">
        <title>The complete genome of Spirochaeta thermophila DSM 6578.</title>
        <authorList>
            <consortium name="US DOE Joint Genome Institute (JGI-PGF)"/>
            <person name="Lucas S."/>
            <person name="Lapidus A."/>
            <person name="Bruce D."/>
            <person name="Goodwin L."/>
            <person name="Pitluck S."/>
            <person name="Peters L."/>
            <person name="Kyrpides N."/>
            <person name="Mavromatis K."/>
            <person name="Ivanova N."/>
            <person name="Mikailova N."/>
            <person name="Pagani I."/>
            <person name="Chertkov O."/>
            <person name="Detter J.C."/>
            <person name="Tapia R."/>
            <person name="Han C."/>
            <person name="Land M."/>
            <person name="Hauser L."/>
            <person name="Markowitz V."/>
            <person name="Cheng J.-F."/>
            <person name="Hugenholtz P."/>
            <person name="Woyke T."/>
            <person name="Wu D."/>
            <person name="Spring S."/>
            <person name="Merkhoffer B."/>
            <person name="Schneider S."/>
            <person name="Klenk H.-P."/>
            <person name="Eisen J.A."/>
        </authorList>
    </citation>
    <scope>NUCLEOTIDE SEQUENCE [LARGE SCALE GENOMIC DNA]</scope>
    <source>
        <strain evidence="5">ATCC 700085 / DSM 6578 / Z-1203</strain>
    </source>
</reference>
<dbReference type="Gene3D" id="2.60.120.200">
    <property type="match status" value="1"/>
</dbReference>
<accession>G0GB09</accession>
<dbReference type="Proteomes" id="UP000007254">
    <property type="component" value="Chromosome"/>
</dbReference>
<proteinExistence type="predicted"/>
<evidence type="ECO:0000256" key="2">
    <source>
        <dbReference type="ARBA" id="ARBA00023157"/>
    </source>
</evidence>
<dbReference type="OrthoDB" id="9774579at2"/>
<gene>
    <name evidence="4" type="ordered locus">Spith_0756</name>
</gene>
<dbReference type="PROSITE" id="PS51257">
    <property type="entry name" value="PROKAR_LIPOPROTEIN"/>
    <property type="match status" value="1"/>
</dbReference>
<feature type="domain" description="LamG-like jellyroll fold" evidence="3">
    <location>
        <begin position="114"/>
        <end position="251"/>
    </location>
</feature>
<dbReference type="InterPro" id="IPR013320">
    <property type="entry name" value="ConA-like_dom_sf"/>
</dbReference>
<dbReference type="InterPro" id="IPR006558">
    <property type="entry name" value="LamG-like"/>
</dbReference>
<dbReference type="EMBL" id="CP002903">
    <property type="protein sequence ID" value="AEJ61033.1"/>
    <property type="molecule type" value="Genomic_DNA"/>
</dbReference>
<dbReference type="SUPFAM" id="SSF49899">
    <property type="entry name" value="Concanavalin A-like lectins/glucanases"/>
    <property type="match status" value="1"/>
</dbReference>
<keyword evidence="2" id="KW-1015">Disulfide bond</keyword>
<dbReference type="Pfam" id="PF13385">
    <property type="entry name" value="Laminin_G_3"/>
    <property type="match status" value="1"/>
</dbReference>
<dbReference type="RefSeq" id="WP_014624411.1">
    <property type="nucleotide sequence ID" value="NC_017583.1"/>
</dbReference>
<dbReference type="STRING" id="869211.Spith_0756"/>
<protein>
    <submittedName>
        <fullName evidence="4">LamG domain protein jellyroll fold domain protein</fullName>
    </submittedName>
</protein>
<name>G0GB09_WINT7</name>
<dbReference type="SMART" id="SM00560">
    <property type="entry name" value="LamGL"/>
    <property type="match status" value="1"/>
</dbReference>